<comment type="catalytic activity">
    <reaction evidence="8">
        <text>tRNA(Asx) + L-aspartate + ATP = L-aspartyl-tRNA(Asx) + AMP + diphosphate</text>
        <dbReference type="Rhea" id="RHEA:18349"/>
        <dbReference type="Rhea" id="RHEA-COMP:9710"/>
        <dbReference type="Rhea" id="RHEA-COMP:9711"/>
        <dbReference type="ChEBI" id="CHEBI:29991"/>
        <dbReference type="ChEBI" id="CHEBI:30616"/>
        <dbReference type="ChEBI" id="CHEBI:33019"/>
        <dbReference type="ChEBI" id="CHEBI:78442"/>
        <dbReference type="ChEBI" id="CHEBI:78516"/>
        <dbReference type="ChEBI" id="CHEBI:456215"/>
        <dbReference type="EC" id="6.1.1.23"/>
    </reaction>
</comment>
<feature type="binding site" evidence="8">
    <location>
        <position position="491"/>
    </location>
    <ligand>
        <name>ATP</name>
        <dbReference type="ChEBI" id="CHEBI:30616"/>
    </ligand>
</feature>
<dbReference type="InterPro" id="IPR012340">
    <property type="entry name" value="NA-bd_OB-fold"/>
</dbReference>
<dbReference type="InterPro" id="IPR004524">
    <property type="entry name" value="Asp-tRNA-ligase_1"/>
</dbReference>
<dbReference type="InterPro" id="IPR004364">
    <property type="entry name" value="Aa-tRNA-synt_II"/>
</dbReference>
<sequence>MMRTHYCGSLTESQIDQTVTLCGWVHRRRDHGGVIFLDMRDRDGLVQVVIDPDTPEAFALADKSRSEFVLKITGRVRRRYAGTENANMVSGQIEVLGKEIEILATSETPPFPLNDEFVNVGEEIRLKYRFLDMRRPEMLQRMRFRSQVTSKIRTYLDKHGFLDVETPVLTRATPEGARDYLVPSRTQPGSFFALPQSPQLFKQLLMVSGFDRYYQIAKCFRDEDLRADRQPEFTQIDIETSFMSDEDIMNVTEGMAVELFDELMGIKFGPFPRMTYAEAMRRYASDKPDLRIPLELVDVADLLKDVDFKVFAGPANDPKGRVAALRVPKGNELSRGKIDEYTKFVGIYGARGLAYIKVNDTSKINNGVDGKESGLQSPIIKNISDAALQEIITRTGAQNGDLIFFGADKAKVVNDALGALRVRLGHDLNLLTCEWAPLWVVDFPMFEETDDGKWTSVHHPFTMPHGSVEDLKANPGSATSVAYDMVLNGTEIGGGSLRIYNLDMQKAVFEALGIGEEEAQEKFSFLLDALKYGAPPHGGLAFGLDRLVMLMTGATSIRDVIAFPKTKSAECLMTQAPAPVEQKQLRELGIRLREKAAEQPQQS</sequence>
<dbReference type="PROSITE" id="PS50862">
    <property type="entry name" value="AA_TRNA_LIGASE_II"/>
    <property type="match status" value="1"/>
</dbReference>
<feature type="region of interest" description="Aspartate" evidence="8">
    <location>
        <begin position="199"/>
        <end position="202"/>
    </location>
</feature>
<feature type="binding site" evidence="8">
    <location>
        <begin position="543"/>
        <end position="546"/>
    </location>
    <ligand>
        <name>ATP</name>
        <dbReference type="ChEBI" id="CHEBI:30616"/>
    </ligand>
</feature>
<keyword evidence="4 8" id="KW-0547">Nucleotide-binding</keyword>
<evidence type="ECO:0000256" key="1">
    <source>
        <dbReference type="ARBA" id="ARBA00006303"/>
    </source>
</evidence>
<dbReference type="SUPFAM" id="SSF55261">
    <property type="entry name" value="GAD domain-like"/>
    <property type="match status" value="1"/>
</dbReference>
<dbReference type="PANTHER" id="PTHR22594">
    <property type="entry name" value="ASPARTYL/LYSYL-TRNA SYNTHETASE"/>
    <property type="match status" value="1"/>
</dbReference>
<keyword evidence="3 8" id="KW-0436">Ligase</keyword>
<feature type="domain" description="Aminoacyl-transfer RNA synthetases class-II family profile" evidence="9">
    <location>
        <begin position="142"/>
        <end position="564"/>
    </location>
</feature>
<dbReference type="CDD" id="cd04317">
    <property type="entry name" value="EcAspRS_like_N"/>
    <property type="match status" value="1"/>
</dbReference>
<keyword evidence="2 8" id="KW-0963">Cytoplasm</keyword>
<gene>
    <name evidence="8" type="primary">aspS</name>
    <name evidence="10" type="ORF">EV700_0161</name>
</gene>
<feature type="binding site" evidence="8">
    <location>
        <position position="498"/>
    </location>
    <ligand>
        <name>L-aspartate</name>
        <dbReference type="ChEBI" id="CHEBI:29991"/>
    </ligand>
</feature>
<proteinExistence type="inferred from homology"/>
<dbReference type="OrthoDB" id="9802326at2"/>
<dbReference type="InterPro" id="IPR004365">
    <property type="entry name" value="NA-bd_OB_tRNA"/>
</dbReference>
<dbReference type="GO" id="GO:0005737">
    <property type="term" value="C:cytoplasm"/>
    <property type="evidence" value="ECO:0007669"/>
    <property type="project" value="UniProtKB-SubCell"/>
</dbReference>
<protein>
    <recommendedName>
        <fullName evidence="8">Aspartate--tRNA(Asp/Asn) ligase</fullName>
        <ecNumber evidence="8">6.1.1.23</ecNumber>
    </recommendedName>
    <alternativeName>
        <fullName evidence="8">Aspartyl-tRNA synthetase</fullName>
        <shortName evidence="8">AspRS</shortName>
    </alternativeName>
    <alternativeName>
        <fullName evidence="8">Non-discriminating aspartyl-tRNA synthetase</fullName>
        <shortName evidence="8">ND-AspRS</shortName>
    </alternativeName>
</protein>
<dbReference type="NCBIfam" id="TIGR00459">
    <property type="entry name" value="aspS_bact"/>
    <property type="match status" value="1"/>
</dbReference>
<evidence type="ECO:0000256" key="3">
    <source>
        <dbReference type="ARBA" id="ARBA00022598"/>
    </source>
</evidence>
<evidence type="ECO:0000256" key="7">
    <source>
        <dbReference type="ARBA" id="ARBA00023146"/>
    </source>
</evidence>
<evidence type="ECO:0000256" key="2">
    <source>
        <dbReference type="ARBA" id="ARBA00022490"/>
    </source>
</evidence>
<dbReference type="GO" id="GO:0050560">
    <property type="term" value="F:aspartate-tRNA(Asn) ligase activity"/>
    <property type="evidence" value="ECO:0007669"/>
    <property type="project" value="UniProtKB-EC"/>
</dbReference>
<evidence type="ECO:0000313" key="11">
    <source>
        <dbReference type="Proteomes" id="UP000292423"/>
    </source>
</evidence>
<evidence type="ECO:0000313" key="10">
    <source>
        <dbReference type="EMBL" id="RZU48129.1"/>
    </source>
</evidence>
<comment type="caution">
    <text evidence="10">The sequence shown here is derived from an EMBL/GenBank/DDBJ whole genome shotgun (WGS) entry which is preliminary data.</text>
</comment>
<evidence type="ECO:0000256" key="8">
    <source>
        <dbReference type="HAMAP-Rule" id="MF_00044"/>
    </source>
</evidence>
<keyword evidence="5 8" id="KW-0067">ATP-binding</keyword>
<dbReference type="HAMAP" id="MF_00044">
    <property type="entry name" value="Asp_tRNA_synth_type1"/>
    <property type="match status" value="1"/>
</dbReference>
<feature type="binding site" evidence="8">
    <location>
        <position position="230"/>
    </location>
    <ligand>
        <name>ATP</name>
        <dbReference type="ChEBI" id="CHEBI:30616"/>
    </ligand>
</feature>
<name>A0A4Q7ZDY6_9GAMM</name>
<dbReference type="GO" id="GO:0006422">
    <property type="term" value="P:aspartyl-tRNA aminoacylation"/>
    <property type="evidence" value="ECO:0007669"/>
    <property type="project" value="UniProtKB-UniRule"/>
</dbReference>
<comment type="function">
    <text evidence="8">Aspartyl-tRNA synthetase with relaxed tRNA specificity since it is able to aspartylate not only its cognate tRNA(Asp) but also tRNA(Asn). Reaction proceeds in two steps: L-aspartate is first activated by ATP to form Asp-AMP and then transferred to the acceptor end of tRNA(Asp/Asn).</text>
</comment>
<feature type="site" description="Important for tRNA non-discrimination" evidence="8">
    <location>
        <position position="82"/>
    </location>
</feature>
<keyword evidence="7 8" id="KW-0030">Aminoacyl-tRNA synthetase</keyword>
<evidence type="ECO:0000259" key="9">
    <source>
        <dbReference type="PROSITE" id="PS50862"/>
    </source>
</evidence>
<dbReference type="GO" id="GO:0005524">
    <property type="term" value="F:ATP binding"/>
    <property type="evidence" value="ECO:0007669"/>
    <property type="project" value="UniProtKB-UniRule"/>
</dbReference>
<dbReference type="InterPro" id="IPR006195">
    <property type="entry name" value="aa-tRNA-synth_II"/>
</dbReference>
<dbReference type="Gene3D" id="2.40.50.140">
    <property type="entry name" value="Nucleic acid-binding proteins"/>
    <property type="match status" value="1"/>
</dbReference>
<evidence type="ECO:0000256" key="6">
    <source>
        <dbReference type="ARBA" id="ARBA00022917"/>
    </source>
</evidence>
<comment type="subunit">
    <text evidence="8">Homodimer.</text>
</comment>
<evidence type="ECO:0000256" key="5">
    <source>
        <dbReference type="ARBA" id="ARBA00022840"/>
    </source>
</evidence>
<dbReference type="RefSeq" id="WP_130410470.1">
    <property type="nucleotide sequence ID" value="NZ_SHKX01000004.1"/>
</dbReference>
<dbReference type="GO" id="GO:0004815">
    <property type="term" value="F:aspartate-tRNA ligase activity"/>
    <property type="evidence" value="ECO:0007669"/>
    <property type="project" value="UniProtKB-UniRule"/>
</dbReference>
<dbReference type="Gene3D" id="3.30.1360.30">
    <property type="entry name" value="GAD-like domain"/>
    <property type="match status" value="1"/>
</dbReference>
<dbReference type="InterPro" id="IPR002312">
    <property type="entry name" value="Asp/Asn-tRNA-synth_IIb"/>
</dbReference>
<accession>A0A4Q7ZDY6</accession>
<dbReference type="Pfam" id="PF00152">
    <property type="entry name" value="tRNA-synt_2"/>
    <property type="match status" value="1"/>
</dbReference>
<dbReference type="Proteomes" id="UP000292423">
    <property type="component" value="Unassembled WGS sequence"/>
</dbReference>
<dbReference type="InterPro" id="IPR047090">
    <property type="entry name" value="AspRS_core"/>
</dbReference>
<evidence type="ECO:0000256" key="4">
    <source>
        <dbReference type="ARBA" id="ARBA00022741"/>
    </source>
</evidence>
<feature type="site" description="Important for tRNA non-discrimination" evidence="8">
    <location>
        <position position="31"/>
    </location>
</feature>
<dbReference type="AlphaFoldDB" id="A0A4Q7ZDY6"/>
<comment type="similarity">
    <text evidence="1 8">Belongs to the class-II aminoacyl-tRNA synthetase family. Type 1 subfamily.</text>
</comment>
<dbReference type="InterPro" id="IPR004115">
    <property type="entry name" value="GAD-like_sf"/>
</dbReference>
<dbReference type="InterPro" id="IPR045864">
    <property type="entry name" value="aa-tRNA-synth_II/BPL/LPL"/>
</dbReference>
<dbReference type="NCBIfam" id="NF001750">
    <property type="entry name" value="PRK00476.1"/>
    <property type="match status" value="1"/>
</dbReference>
<dbReference type="PANTHER" id="PTHR22594:SF5">
    <property type="entry name" value="ASPARTATE--TRNA LIGASE, MITOCHONDRIAL"/>
    <property type="match status" value="1"/>
</dbReference>
<feature type="binding site" evidence="8">
    <location>
        <begin position="221"/>
        <end position="223"/>
    </location>
    <ligand>
        <name>ATP</name>
        <dbReference type="ChEBI" id="CHEBI:30616"/>
    </ligand>
</feature>
<comment type="subcellular location">
    <subcellularLocation>
        <location evidence="8">Cytoplasm</location>
    </subcellularLocation>
</comment>
<dbReference type="PRINTS" id="PR01042">
    <property type="entry name" value="TRNASYNTHASP"/>
</dbReference>
<organism evidence="10 11">
    <name type="scientific">Fluviicoccus keumensis</name>
    <dbReference type="NCBI Taxonomy" id="1435465"/>
    <lineage>
        <taxon>Bacteria</taxon>
        <taxon>Pseudomonadati</taxon>
        <taxon>Pseudomonadota</taxon>
        <taxon>Gammaproteobacteria</taxon>
        <taxon>Moraxellales</taxon>
        <taxon>Moraxellaceae</taxon>
        <taxon>Fluviicoccus</taxon>
    </lineage>
</organism>
<dbReference type="GO" id="GO:0003676">
    <property type="term" value="F:nucleic acid binding"/>
    <property type="evidence" value="ECO:0007669"/>
    <property type="project" value="InterPro"/>
</dbReference>
<dbReference type="SUPFAM" id="SSF55681">
    <property type="entry name" value="Class II aaRS and biotin synthetases"/>
    <property type="match status" value="1"/>
</dbReference>
<dbReference type="EMBL" id="SHKX01000004">
    <property type="protein sequence ID" value="RZU48129.1"/>
    <property type="molecule type" value="Genomic_DNA"/>
</dbReference>
<keyword evidence="6 8" id="KW-0648">Protein biosynthesis</keyword>
<dbReference type="Pfam" id="PF02938">
    <property type="entry name" value="GAD"/>
    <property type="match status" value="1"/>
</dbReference>
<keyword evidence="11" id="KW-1185">Reference proteome</keyword>
<dbReference type="CDD" id="cd00777">
    <property type="entry name" value="AspRS_core"/>
    <property type="match status" value="1"/>
</dbReference>
<dbReference type="Pfam" id="PF01336">
    <property type="entry name" value="tRNA_anti-codon"/>
    <property type="match status" value="1"/>
</dbReference>
<dbReference type="EC" id="6.1.1.23" evidence="8"/>
<dbReference type="SUPFAM" id="SSF50249">
    <property type="entry name" value="Nucleic acid-binding proteins"/>
    <property type="match status" value="1"/>
</dbReference>
<feature type="binding site" evidence="8">
    <location>
        <position position="458"/>
    </location>
    <ligand>
        <name>L-aspartate</name>
        <dbReference type="ChEBI" id="CHEBI:29991"/>
    </ligand>
</feature>
<feature type="binding site" evidence="8">
    <location>
        <position position="175"/>
    </location>
    <ligand>
        <name>L-aspartate</name>
        <dbReference type="ChEBI" id="CHEBI:29991"/>
    </ligand>
</feature>
<reference evidence="10 11" key="1">
    <citation type="submission" date="2019-02" db="EMBL/GenBank/DDBJ databases">
        <title>Genomic Encyclopedia of Type Strains, Phase IV (KMG-IV): sequencing the most valuable type-strain genomes for metagenomic binning, comparative biology and taxonomic classification.</title>
        <authorList>
            <person name="Goeker M."/>
        </authorList>
    </citation>
    <scope>NUCLEOTIDE SEQUENCE [LARGE SCALE GENOMIC DNA]</scope>
    <source>
        <strain evidence="10 11">DSM 105135</strain>
    </source>
</reference>
<feature type="binding site" evidence="8">
    <location>
        <position position="221"/>
    </location>
    <ligand>
        <name>L-aspartate</name>
        <dbReference type="ChEBI" id="CHEBI:29991"/>
    </ligand>
</feature>
<dbReference type="InterPro" id="IPR029351">
    <property type="entry name" value="GAD_dom"/>
</dbReference>
<dbReference type="Gene3D" id="3.30.930.10">
    <property type="entry name" value="Bira Bifunctional Protein, Domain 2"/>
    <property type="match status" value="1"/>
</dbReference>
<dbReference type="InterPro" id="IPR047089">
    <property type="entry name" value="Asp-tRNA-ligase_1_N"/>
</dbReference>